<reference evidence="4" key="1">
    <citation type="journal article" date="2006" name="PLoS Biol.">
        <title>Macronuclear genome sequence of the ciliate Tetrahymena thermophila, a model eukaryote.</title>
        <authorList>
            <person name="Eisen J.A."/>
            <person name="Coyne R.S."/>
            <person name="Wu M."/>
            <person name="Wu D."/>
            <person name="Thiagarajan M."/>
            <person name="Wortman J.R."/>
            <person name="Badger J.H."/>
            <person name="Ren Q."/>
            <person name="Amedeo P."/>
            <person name="Jones K.M."/>
            <person name="Tallon L.J."/>
            <person name="Delcher A.L."/>
            <person name="Salzberg S.L."/>
            <person name="Silva J.C."/>
            <person name="Haas B.J."/>
            <person name="Majoros W.H."/>
            <person name="Farzad M."/>
            <person name="Carlton J.M."/>
            <person name="Smith R.K. Jr."/>
            <person name="Garg J."/>
            <person name="Pearlman R.E."/>
            <person name="Karrer K.M."/>
            <person name="Sun L."/>
            <person name="Manning G."/>
            <person name="Elde N.C."/>
            <person name="Turkewitz A.P."/>
            <person name="Asai D.J."/>
            <person name="Wilkes D.E."/>
            <person name="Wang Y."/>
            <person name="Cai H."/>
            <person name="Collins K."/>
            <person name="Stewart B.A."/>
            <person name="Lee S.R."/>
            <person name="Wilamowska K."/>
            <person name="Weinberg Z."/>
            <person name="Ruzzo W.L."/>
            <person name="Wloga D."/>
            <person name="Gaertig J."/>
            <person name="Frankel J."/>
            <person name="Tsao C.-C."/>
            <person name="Gorovsky M.A."/>
            <person name="Keeling P.J."/>
            <person name="Waller R.F."/>
            <person name="Patron N.J."/>
            <person name="Cherry J.M."/>
            <person name="Stover N.A."/>
            <person name="Krieger C.J."/>
            <person name="del Toro C."/>
            <person name="Ryder H.F."/>
            <person name="Williamson S.C."/>
            <person name="Barbeau R.A."/>
            <person name="Hamilton E.P."/>
            <person name="Orias E."/>
        </authorList>
    </citation>
    <scope>NUCLEOTIDE SEQUENCE [LARGE SCALE GENOMIC DNA]</scope>
    <source>
        <strain evidence="4">SB210</strain>
    </source>
</reference>
<evidence type="ECO:0000313" key="4">
    <source>
        <dbReference type="Proteomes" id="UP000009168"/>
    </source>
</evidence>
<keyword evidence="1" id="KW-0472">Membrane</keyword>
<dbReference type="RefSeq" id="XP_001021153.2">
    <property type="nucleotide sequence ID" value="XM_001021153.2"/>
</dbReference>
<dbReference type="GeneID" id="7840991"/>
<keyword evidence="2" id="KW-0732">Signal</keyword>
<evidence type="ECO:0000313" key="3">
    <source>
        <dbReference type="EMBL" id="EAS00907.2"/>
    </source>
</evidence>
<sequence>MFFQIYAIFIANVLGQLNAQSTKINILYSPFYVNHYTLSPNEGTSQIVKVPRDVQAVYFSSGFGGLIVLDKEGGTKLLQQNFQQQFVSQFDVSRNGKILVLGFNSILSVFAYPGASIPLDKMQNYQFVSSAPFKSEIIEIVYFETQNLIFVSGLLGYIAVYDSSDIYNLRILDIYQTQSVQITAIWVSSDAQWVYLSCDIEGIVVLRLNFISNSQPRQAHFIKAAYGNGYRKTWSLVVTNDNRYIYEIENWFGIFYADNSQTLAANSSNYPIQLTFKAYWPFQYINPVCTIILISNDNNFIFVGVRSIGILIFDISQRENIQFFQQISIDGLSNSAVLSGDEKFLYYANSLSLQTFKQSIPNLNNNFPNIFNTHQALQKQMEGIYKWRCYTDPTNQYLMGSFDYSGTYMIPFYNNPLNLQIQYATHLDIESDSMSFDAKNNLLFIPSLYSKKLITVFSIAPTANDPDISLTNPKEVSSFSVDTFNMAEQFIFSKDRSYAIQTYQIGIMLFNMTNPFNISLVYYYQSPDFMQGETGGGAITDDNNYIIACCRNYGIYILDCTNKQNIYLSDYLETLGAESIVLSKTSSKYGYLMDGMRGFAILDLTTLPKIQILSRIKLSGWTQLGIPIKEDKYILIGSQDIGMLTLVDIQDKTNPTLIATYLRDKQFSVAICTTSDENYVFITNSQGIITLPLQSQVYIHTEFNIVNIDQLTGNQSISQYKMQEGQSNYVFQVGQQVQLNFVILYPQNEDERIVQVFQYLNGQVAPLPFYMQYDLNSQTLTMNIDKSALGSIRQGINQNMLLIKTVIPLQITQFQYNLQDMKDIVSTDEAQANLILNYLVDQNYLDSKLSITDFFDSTKPFKFSNDFINSFERLQSSSSIQNLTLFIEQLEQKVLQTLILSYYINPIVYFVEPSLSLNFTNRSNYVQSLSTSLLSCYLQVDQKIGKFVTMNYPGVITSFSQSGDQIKLEGSLSNINGVLQKQIIFANTTVMMPEMKVQLQLIDNYNYPYVLEVNISECPLIVLKQQIQVQNPLQQQVEKQYTDSIVDIQSQITLIFAQNTFVVNDTQQIIYKIQLLNPSSNTYQDLSPEFWLQSQGDTRLSYFGTIPSKDFNSIFRFKIIANDSYTAIEDYFVLKAYGIPFLYIFNFVVQILGPIIAILGIYNKRAKIWNIIYKNKTRFEDENAYIGQQFKMKIILMGDILKDSILIVDKLFKKVNQNEKNQNLNNLKSEFVLDDQTQTQSSETDRSLNKLIFQTNVQMNSVKRVLKVSKLIPKADLDKMIRVLSSFPNHIPSQIIEKKYLKKYGSVCMEQVIQDILDYNLISLFTNNHKKEEEAIKELKDWHSRIHKAIKSNISRRLLQLDKRSLKIYETIKECAIKYFSKQKKYWYRAFIDFDSSTYYQESKSQEIFSNLNIKVEELIDLFVILKILPPSAHKEVKDFDSLVLSLIKYKTGVNMYLIKDCLFSDAYGLTSKLPSIFYLAQGESIHALALNQINLGIQKTKCSKLIQQILFSIQLGIQDLWSRQKYSSSYLDQP</sequence>
<keyword evidence="1" id="KW-0812">Transmembrane</keyword>
<organism evidence="3 4">
    <name type="scientific">Tetrahymena thermophila (strain SB210)</name>
    <dbReference type="NCBI Taxonomy" id="312017"/>
    <lineage>
        <taxon>Eukaryota</taxon>
        <taxon>Sar</taxon>
        <taxon>Alveolata</taxon>
        <taxon>Ciliophora</taxon>
        <taxon>Intramacronucleata</taxon>
        <taxon>Oligohymenophorea</taxon>
        <taxon>Hymenostomatida</taxon>
        <taxon>Tetrahymenina</taxon>
        <taxon>Tetrahymenidae</taxon>
        <taxon>Tetrahymena</taxon>
    </lineage>
</organism>
<keyword evidence="4" id="KW-1185">Reference proteome</keyword>
<accession>I7ML22</accession>
<keyword evidence="3" id="KW-0378">Hydrolase</keyword>
<evidence type="ECO:0000256" key="2">
    <source>
        <dbReference type="SAM" id="SignalP"/>
    </source>
</evidence>
<dbReference type="Proteomes" id="UP000009168">
    <property type="component" value="Unassembled WGS sequence"/>
</dbReference>
<protein>
    <submittedName>
        <fullName evidence="3">Calpain family cysteine protease</fullName>
    </submittedName>
</protein>
<dbReference type="GO" id="GO:0008233">
    <property type="term" value="F:peptidase activity"/>
    <property type="evidence" value="ECO:0007669"/>
    <property type="project" value="UniProtKB-KW"/>
</dbReference>
<feature type="transmembrane region" description="Helical" evidence="1">
    <location>
        <begin position="1141"/>
        <end position="1162"/>
    </location>
</feature>
<gene>
    <name evidence="3" type="ORF">TTHERM_00310810</name>
</gene>
<dbReference type="SUPFAM" id="SSF101908">
    <property type="entry name" value="Putative isomerase YbhE"/>
    <property type="match status" value="2"/>
</dbReference>
<name>I7ML22_TETTS</name>
<dbReference type="KEGG" id="tet:TTHERM_00310810"/>
<feature type="signal peptide" evidence="2">
    <location>
        <begin position="1"/>
        <end position="19"/>
    </location>
</feature>
<dbReference type="GO" id="GO:0006508">
    <property type="term" value="P:proteolysis"/>
    <property type="evidence" value="ECO:0007669"/>
    <property type="project" value="UniProtKB-KW"/>
</dbReference>
<dbReference type="EMBL" id="GG662608">
    <property type="protein sequence ID" value="EAS00907.2"/>
    <property type="molecule type" value="Genomic_DNA"/>
</dbReference>
<feature type="chain" id="PRO_5003712636" evidence="2">
    <location>
        <begin position="20"/>
        <end position="1535"/>
    </location>
</feature>
<dbReference type="InParanoid" id="I7ML22"/>
<keyword evidence="3" id="KW-0645">Protease</keyword>
<keyword evidence="1" id="KW-1133">Transmembrane helix</keyword>
<evidence type="ECO:0000256" key="1">
    <source>
        <dbReference type="SAM" id="Phobius"/>
    </source>
</evidence>
<proteinExistence type="predicted"/>